<sequence length="151" mass="17096">MPKISARYESRKALKKLRSVAVFVGKECRGEVALDGDDFVQLDEGAVFRVYDGIFPSRPLVAEGRGDLVVEIGRWRAPDVLAAVRWFLMQALVVTSLVAFSVWIDLLVLPGAVQIAVWLAYWATVLWLIFKTDWVFNPPPRPVRILKENEI</sequence>
<reference evidence="2 3" key="1">
    <citation type="submission" date="2020-05" db="EMBL/GenBank/DDBJ databases">
        <title>Parvularcula mediterraneae sp. nov., isolated from polypropylene straw from shallow seawater of the seashore of Laganas in Zakynthos island, Greece.</title>
        <authorList>
            <person name="Szabo I."/>
            <person name="Al-Omari J."/>
            <person name="Rado J."/>
            <person name="Szerdahelyi G.S."/>
        </authorList>
    </citation>
    <scope>NUCLEOTIDE SEQUENCE [LARGE SCALE GENOMIC DNA]</scope>
    <source>
        <strain evidence="2 3">ZS-1/3</strain>
    </source>
</reference>
<dbReference type="EMBL" id="JABFCX010000003">
    <property type="protein sequence ID" value="NNU16797.1"/>
    <property type="molecule type" value="Genomic_DNA"/>
</dbReference>
<organism evidence="2 3">
    <name type="scientific">Parvularcula mediterranea</name>
    <dbReference type="NCBI Taxonomy" id="2732508"/>
    <lineage>
        <taxon>Bacteria</taxon>
        <taxon>Pseudomonadati</taxon>
        <taxon>Pseudomonadota</taxon>
        <taxon>Alphaproteobacteria</taxon>
        <taxon>Parvularculales</taxon>
        <taxon>Parvularculaceae</taxon>
        <taxon>Parvularcula</taxon>
    </lineage>
</organism>
<keyword evidence="1" id="KW-0812">Transmembrane</keyword>
<comment type="caution">
    <text evidence="2">The sequence shown here is derived from an EMBL/GenBank/DDBJ whole genome shotgun (WGS) entry which is preliminary data.</text>
</comment>
<protein>
    <submittedName>
        <fullName evidence="2">Uncharacterized protein</fullName>
    </submittedName>
</protein>
<feature type="transmembrane region" description="Helical" evidence="1">
    <location>
        <begin position="110"/>
        <end position="130"/>
    </location>
</feature>
<accession>A0A7Y3RP37</accession>
<evidence type="ECO:0000256" key="1">
    <source>
        <dbReference type="SAM" id="Phobius"/>
    </source>
</evidence>
<gene>
    <name evidence="2" type="ORF">HK107_10755</name>
</gene>
<feature type="transmembrane region" description="Helical" evidence="1">
    <location>
        <begin position="83"/>
        <end position="104"/>
    </location>
</feature>
<keyword evidence="1" id="KW-1133">Transmembrane helix</keyword>
<evidence type="ECO:0000313" key="3">
    <source>
        <dbReference type="Proteomes" id="UP000536835"/>
    </source>
</evidence>
<dbReference type="Proteomes" id="UP000536835">
    <property type="component" value="Unassembled WGS sequence"/>
</dbReference>
<proteinExistence type="predicted"/>
<dbReference type="AlphaFoldDB" id="A0A7Y3RP37"/>
<keyword evidence="1" id="KW-0472">Membrane</keyword>
<keyword evidence="3" id="KW-1185">Reference proteome</keyword>
<name>A0A7Y3RP37_9PROT</name>
<dbReference type="RefSeq" id="WP_173199596.1">
    <property type="nucleotide sequence ID" value="NZ_JABFCX010000003.1"/>
</dbReference>
<evidence type="ECO:0000313" key="2">
    <source>
        <dbReference type="EMBL" id="NNU16797.1"/>
    </source>
</evidence>